<organism evidence="2 3">
    <name type="scientific">Periophthalmus magnuspinnatus</name>
    <dbReference type="NCBI Taxonomy" id="409849"/>
    <lineage>
        <taxon>Eukaryota</taxon>
        <taxon>Metazoa</taxon>
        <taxon>Chordata</taxon>
        <taxon>Craniata</taxon>
        <taxon>Vertebrata</taxon>
        <taxon>Euteleostomi</taxon>
        <taxon>Actinopterygii</taxon>
        <taxon>Neopterygii</taxon>
        <taxon>Teleostei</taxon>
        <taxon>Neoteleostei</taxon>
        <taxon>Acanthomorphata</taxon>
        <taxon>Gobiaria</taxon>
        <taxon>Gobiiformes</taxon>
        <taxon>Gobioidei</taxon>
        <taxon>Gobiidae</taxon>
        <taxon>Oxudercinae</taxon>
        <taxon>Periophthalmus</taxon>
    </lineage>
</organism>
<dbReference type="Ensembl" id="ENSPMGT00000029805.1">
    <property type="protein sequence ID" value="ENSPMGP00000027983.1"/>
    <property type="gene ID" value="ENSPMGG00000022564.1"/>
</dbReference>
<dbReference type="Pfam" id="PF07400">
    <property type="entry name" value="IL11"/>
    <property type="match status" value="1"/>
</dbReference>
<dbReference type="Gene3D" id="1.20.1250.10">
    <property type="match status" value="1"/>
</dbReference>
<evidence type="ECO:0000313" key="3">
    <source>
        <dbReference type="Proteomes" id="UP000261520"/>
    </source>
</evidence>
<dbReference type="Proteomes" id="UP000261520">
    <property type="component" value="Unplaced"/>
</dbReference>
<dbReference type="STRING" id="409849.ENSPMGP00000027983"/>
<protein>
    <recommendedName>
        <fullName evidence="4">Interleukin 11a</fullName>
    </recommendedName>
</protein>
<keyword evidence="3" id="KW-1185">Reference proteome</keyword>
<dbReference type="GO" id="GO:0008284">
    <property type="term" value="P:positive regulation of cell population proliferation"/>
    <property type="evidence" value="ECO:0007669"/>
    <property type="project" value="TreeGrafter"/>
</dbReference>
<dbReference type="GO" id="GO:0005125">
    <property type="term" value="F:cytokine activity"/>
    <property type="evidence" value="ECO:0007669"/>
    <property type="project" value="TreeGrafter"/>
</dbReference>
<reference evidence="2" key="1">
    <citation type="submission" date="2025-08" db="UniProtKB">
        <authorList>
            <consortium name="Ensembl"/>
        </authorList>
    </citation>
    <scope>IDENTIFICATION</scope>
</reference>
<keyword evidence="1" id="KW-0732">Signal</keyword>
<dbReference type="GO" id="GO:0043410">
    <property type="term" value="P:positive regulation of MAPK cascade"/>
    <property type="evidence" value="ECO:0007669"/>
    <property type="project" value="TreeGrafter"/>
</dbReference>
<name>A0A3B4BDW6_9GOBI</name>
<feature type="signal peptide" evidence="1">
    <location>
        <begin position="1"/>
        <end position="25"/>
    </location>
</feature>
<dbReference type="GO" id="GO:0005737">
    <property type="term" value="C:cytoplasm"/>
    <property type="evidence" value="ECO:0007669"/>
    <property type="project" value="TreeGrafter"/>
</dbReference>
<sequence>FSVIPDSISCLVLLLLSELIGQSLSRPAHNPALCSLFNSMIPHTEKLINLSRKLHELVSFDQELMLYIKIDLCSAPQINESLSQLYNFSESYRSHMDWLKTARENVSLPTHPTEDATRHLQQLMHLLNSSLSAGSPGPSSAFDALRFSVEVSEKLRAFGLWTRRCIRVIQRHSRCPRR</sequence>
<dbReference type="InterPro" id="IPR020438">
    <property type="entry name" value="IL-11"/>
</dbReference>
<reference evidence="2" key="2">
    <citation type="submission" date="2025-09" db="UniProtKB">
        <authorList>
            <consortium name="Ensembl"/>
        </authorList>
    </citation>
    <scope>IDENTIFICATION</scope>
</reference>
<proteinExistence type="predicted"/>
<dbReference type="InterPro" id="IPR009079">
    <property type="entry name" value="4_helix_cytokine-like_core"/>
</dbReference>
<dbReference type="AlphaFoldDB" id="A0A3B4BDW6"/>
<evidence type="ECO:0008006" key="4">
    <source>
        <dbReference type="Google" id="ProtNLM"/>
    </source>
</evidence>
<dbReference type="GO" id="GO:0008083">
    <property type="term" value="F:growth factor activity"/>
    <property type="evidence" value="ECO:0007669"/>
    <property type="project" value="TreeGrafter"/>
</dbReference>
<dbReference type="SUPFAM" id="SSF47266">
    <property type="entry name" value="4-helical cytokines"/>
    <property type="match status" value="1"/>
</dbReference>
<dbReference type="PANTHER" id="PTHR16922">
    <property type="entry name" value="INTERLEUKIN 11"/>
    <property type="match status" value="1"/>
</dbReference>
<accession>A0A3B4BDW6</accession>
<dbReference type="PANTHER" id="PTHR16922:SF0">
    <property type="entry name" value="INTERLEUKIN-11"/>
    <property type="match status" value="1"/>
</dbReference>
<evidence type="ECO:0000313" key="2">
    <source>
        <dbReference type="Ensembl" id="ENSPMGP00000027983.1"/>
    </source>
</evidence>
<feature type="chain" id="PRO_5017421407" description="Interleukin 11a" evidence="1">
    <location>
        <begin position="26"/>
        <end position="178"/>
    </location>
</feature>
<evidence type="ECO:0000256" key="1">
    <source>
        <dbReference type="SAM" id="SignalP"/>
    </source>
</evidence>